<dbReference type="NCBIfam" id="TIGR03891">
    <property type="entry name" value="thiopep_ocin"/>
    <property type="match status" value="1"/>
</dbReference>
<protein>
    <recommendedName>
        <fullName evidence="1">Thiopeptide-type bacteriocin biosynthesis domain-containing protein</fullName>
    </recommendedName>
</protein>
<proteinExistence type="predicted"/>
<evidence type="ECO:0000259" key="1">
    <source>
        <dbReference type="Pfam" id="PF14028"/>
    </source>
</evidence>
<organism evidence="2 3">
    <name type="scientific">Catellatospora citrea</name>
    <dbReference type="NCBI Taxonomy" id="53366"/>
    <lineage>
        <taxon>Bacteria</taxon>
        <taxon>Bacillati</taxon>
        <taxon>Actinomycetota</taxon>
        <taxon>Actinomycetes</taxon>
        <taxon>Micromonosporales</taxon>
        <taxon>Micromonosporaceae</taxon>
        <taxon>Catellatospora</taxon>
    </lineage>
</organism>
<feature type="domain" description="Thiopeptide-type bacteriocin biosynthesis" evidence="1">
    <location>
        <begin position="17"/>
        <end position="257"/>
    </location>
</feature>
<dbReference type="AlphaFoldDB" id="A0A8J3KKN6"/>
<dbReference type="InterPro" id="IPR023809">
    <property type="entry name" value="Thiopep_bacteriocin_synth_dom"/>
</dbReference>
<dbReference type="RefSeq" id="WP_120319040.1">
    <property type="nucleotide sequence ID" value="NZ_BONH01000017.1"/>
</dbReference>
<evidence type="ECO:0000313" key="3">
    <source>
        <dbReference type="Proteomes" id="UP000659904"/>
    </source>
</evidence>
<gene>
    <name evidence="2" type="ORF">Cci01nite_38840</name>
</gene>
<sequence>MRPCYCNDEGKTVNPPWAQINISYPGNTSQEREEHAISHLTRVVRAAEDLGLTVSWWFMRKGSWRIRYPAAHASRDRDPVHLLLTKDVTWTSDIYEPEVHAFGGPSAIDTAHTLFCQDTRYLITYLQQTPADRRERSLLLCTALMRAAGLDLNEQGDVWATVAQRRAGHPNQPPTPQPARWAAFTNCVHQLLLGTPRITDDWHTAFVNAGTNLTAIREQGQLTRGIRAVIAEHVIFHWNRVGLPGGSQAALAKAAAESVFGNT</sequence>
<reference evidence="2 3" key="1">
    <citation type="submission" date="2021-01" db="EMBL/GenBank/DDBJ databases">
        <title>Whole genome shotgun sequence of Catellatospora citrea NBRC 14495.</title>
        <authorList>
            <person name="Komaki H."/>
            <person name="Tamura T."/>
        </authorList>
    </citation>
    <scope>NUCLEOTIDE SEQUENCE [LARGE SCALE GENOMIC DNA]</scope>
    <source>
        <strain evidence="2 3">NBRC 14495</strain>
    </source>
</reference>
<keyword evidence="3" id="KW-1185">Reference proteome</keyword>
<evidence type="ECO:0000313" key="2">
    <source>
        <dbReference type="EMBL" id="GIF98790.1"/>
    </source>
</evidence>
<dbReference type="Pfam" id="PF14028">
    <property type="entry name" value="Lant_dehydr_C"/>
    <property type="match status" value="1"/>
</dbReference>
<dbReference type="EMBL" id="BONH01000017">
    <property type="protein sequence ID" value="GIF98790.1"/>
    <property type="molecule type" value="Genomic_DNA"/>
</dbReference>
<accession>A0A8J3KKN6</accession>
<dbReference type="Proteomes" id="UP000659904">
    <property type="component" value="Unassembled WGS sequence"/>
</dbReference>
<name>A0A8J3KKN6_9ACTN</name>
<comment type="caution">
    <text evidence="2">The sequence shown here is derived from an EMBL/GenBank/DDBJ whole genome shotgun (WGS) entry which is preliminary data.</text>
</comment>